<dbReference type="GO" id="GO:0005737">
    <property type="term" value="C:cytoplasm"/>
    <property type="evidence" value="ECO:0007669"/>
    <property type="project" value="InterPro"/>
</dbReference>
<dbReference type="InterPro" id="IPR000673">
    <property type="entry name" value="Sig_transdc_resp-reg_Me-estase"/>
</dbReference>
<reference evidence="6 7" key="1">
    <citation type="submission" date="2010-06" db="EMBL/GenBank/DDBJ databases">
        <title>Complete sequence of chromosome of Nitrosococcus watsoni C-113.</title>
        <authorList>
            <consortium name="US DOE Joint Genome Institute"/>
            <person name="Lucas S."/>
            <person name="Copeland A."/>
            <person name="Lapidus A."/>
            <person name="Cheng J.-F."/>
            <person name="Bruce D."/>
            <person name="Goodwin L."/>
            <person name="Pitluck S."/>
            <person name="Malfatti S.A."/>
            <person name="Chain P.S.G."/>
            <person name="Land M."/>
            <person name="Hauser L."/>
            <person name="Kyrpides N."/>
            <person name="Ivanova N."/>
            <person name="Cambell M.A."/>
            <person name="Heidelberg J.F."/>
            <person name="Klotz M.G."/>
            <person name="Woyke T."/>
        </authorList>
    </citation>
    <scope>NUCLEOTIDE SEQUENCE [LARGE SCALE GENOMIC DNA]</scope>
    <source>
        <strain evidence="6 7">C-113</strain>
    </source>
</reference>
<evidence type="ECO:0000313" key="7">
    <source>
        <dbReference type="Proteomes" id="UP000000393"/>
    </source>
</evidence>
<evidence type="ECO:0000256" key="3">
    <source>
        <dbReference type="ARBA" id="ARBA00048267"/>
    </source>
</evidence>
<name>D8K897_NITWC</name>
<keyword evidence="7" id="KW-1185">Reference proteome</keyword>
<dbReference type="AlphaFoldDB" id="D8K897"/>
<evidence type="ECO:0000313" key="6">
    <source>
        <dbReference type="EMBL" id="ADJ27092.1"/>
    </source>
</evidence>
<feature type="active site" evidence="4">
    <location>
        <position position="179"/>
    </location>
</feature>
<feature type="active site" evidence="4">
    <location>
        <position position="272"/>
    </location>
</feature>
<keyword evidence="1 4" id="KW-0378">Hydrolase</keyword>
<dbReference type="Proteomes" id="UP000000393">
    <property type="component" value="Chromosome"/>
</dbReference>
<dbReference type="eggNOG" id="COG2201">
    <property type="taxonomic scope" value="Bacteria"/>
</dbReference>
<evidence type="ECO:0000256" key="4">
    <source>
        <dbReference type="PROSITE-ProRule" id="PRU00050"/>
    </source>
</evidence>
<dbReference type="PANTHER" id="PTHR42872">
    <property type="entry name" value="PROTEIN-GLUTAMATE METHYLESTERASE/PROTEIN-GLUTAMINE GLUTAMINASE"/>
    <property type="match status" value="1"/>
</dbReference>
<sequence length="343" mass="37698">MSPSKQRPVQVAIACNCKDMRLQIRHILEQHGLSVVADGPPDIQFLTVAESRYANVLFIGLDKAYEKQAQAFEKLLEQTSLPMLFNEGTPQTSKKTTEFAQWGKRISNKLAKLANLAPTTRILGKETPRQLNPQGFSAKEKTEQRVWVLGASTGGPQALQRFLSAIPETLPTTFIVAQHIGANFLELLTKQLAQYTCFSVEVPKPGHRLQNQQVLITPEKYDLSFDDNRCLTLLPAIHNYRYNPSIDSIMHTVSKHFGAMAGAIIFSGMGEDGAQGCHHVLANGGTVWAQDAASCEISSMPDYARATGAVSFSAPPEGLAKSLVKLLEDTHVKDRISRKEAIS</sequence>
<comment type="catalytic activity">
    <reaction evidence="3">
        <text>[protein]-L-glutamate 5-O-methyl ester + H2O = L-glutamyl-[protein] + methanol + H(+)</text>
        <dbReference type="Rhea" id="RHEA:23236"/>
        <dbReference type="Rhea" id="RHEA-COMP:10208"/>
        <dbReference type="Rhea" id="RHEA-COMP:10311"/>
        <dbReference type="ChEBI" id="CHEBI:15377"/>
        <dbReference type="ChEBI" id="CHEBI:15378"/>
        <dbReference type="ChEBI" id="CHEBI:17790"/>
        <dbReference type="ChEBI" id="CHEBI:29973"/>
        <dbReference type="ChEBI" id="CHEBI:82795"/>
        <dbReference type="EC" id="3.1.1.61"/>
    </reaction>
</comment>
<dbReference type="PANTHER" id="PTHR42872:SF6">
    <property type="entry name" value="PROTEIN-GLUTAMATE METHYLESTERASE_PROTEIN-GLUTAMINE GLUTAMINASE"/>
    <property type="match status" value="1"/>
</dbReference>
<dbReference type="PROSITE" id="PS50122">
    <property type="entry name" value="CHEB"/>
    <property type="match status" value="1"/>
</dbReference>
<dbReference type="Pfam" id="PF01339">
    <property type="entry name" value="CheB_methylest"/>
    <property type="match status" value="1"/>
</dbReference>
<dbReference type="GO" id="GO:0008984">
    <property type="term" value="F:protein-glutamate methylesterase activity"/>
    <property type="evidence" value="ECO:0007669"/>
    <property type="project" value="UniProtKB-EC"/>
</dbReference>
<feature type="domain" description="CheB-type methylesterase" evidence="5">
    <location>
        <begin position="140"/>
        <end position="330"/>
    </location>
</feature>
<evidence type="ECO:0000259" key="5">
    <source>
        <dbReference type="PROSITE" id="PS50122"/>
    </source>
</evidence>
<dbReference type="OrthoDB" id="9793421at2"/>
<keyword evidence="4" id="KW-0145">Chemotaxis</keyword>
<dbReference type="SUPFAM" id="SSF52738">
    <property type="entry name" value="Methylesterase CheB, C-terminal domain"/>
    <property type="match status" value="1"/>
</dbReference>
<dbReference type="EMBL" id="CP002086">
    <property type="protein sequence ID" value="ADJ27092.1"/>
    <property type="molecule type" value="Genomic_DNA"/>
</dbReference>
<dbReference type="STRING" id="105559.Nwat_0113"/>
<dbReference type="KEGG" id="nwa:Nwat_0113"/>
<dbReference type="Gene3D" id="3.40.50.180">
    <property type="entry name" value="Methylesterase CheB, C-terminal domain"/>
    <property type="match status" value="1"/>
</dbReference>
<dbReference type="GO" id="GO:0000156">
    <property type="term" value="F:phosphorelay response regulator activity"/>
    <property type="evidence" value="ECO:0007669"/>
    <property type="project" value="InterPro"/>
</dbReference>
<dbReference type="RefSeq" id="WP_013219204.1">
    <property type="nucleotide sequence ID" value="NC_014315.1"/>
</dbReference>
<dbReference type="EC" id="3.1.1.61" evidence="2"/>
<organism evidence="6 7">
    <name type="scientific">Nitrosococcus watsoni (strain C-113)</name>
    <dbReference type="NCBI Taxonomy" id="105559"/>
    <lineage>
        <taxon>Bacteria</taxon>
        <taxon>Pseudomonadati</taxon>
        <taxon>Pseudomonadota</taxon>
        <taxon>Gammaproteobacteria</taxon>
        <taxon>Chromatiales</taxon>
        <taxon>Chromatiaceae</taxon>
        <taxon>Nitrosococcus</taxon>
    </lineage>
</organism>
<proteinExistence type="predicted"/>
<dbReference type="GO" id="GO:0006935">
    <property type="term" value="P:chemotaxis"/>
    <property type="evidence" value="ECO:0007669"/>
    <property type="project" value="UniProtKB-UniRule"/>
</dbReference>
<dbReference type="CDD" id="cd16432">
    <property type="entry name" value="CheB_Rec"/>
    <property type="match status" value="1"/>
</dbReference>
<accession>D8K897</accession>
<gene>
    <name evidence="6" type="ordered locus">Nwat_0113</name>
</gene>
<protein>
    <recommendedName>
        <fullName evidence="2">protein-glutamate methylesterase</fullName>
        <ecNumber evidence="2">3.1.1.61</ecNumber>
    </recommendedName>
</protein>
<dbReference type="InterPro" id="IPR035909">
    <property type="entry name" value="CheB_C"/>
</dbReference>
<feature type="active site" evidence="4">
    <location>
        <position position="152"/>
    </location>
</feature>
<evidence type="ECO:0000256" key="1">
    <source>
        <dbReference type="ARBA" id="ARBA00022801"/>
    </source>
</evidence>
<dbReference type="HOGENOM" id="CLU_064504_0_0_6"/>
<evidence type="ECO:0000256" key="2">
    <source>
        <dbReference type="ARBA" id="ARBA00039140"/>
    </source>
</evidence>